<proteinExistence type="inferred from homology"/>
<evidence type="ECO:0000256" key="3">
    <source>
        <dbReference type="ARBA" id="ARBA00006577"/>
    </source>
</evidence>
<keyword evidence="6" id="KW-0143">Chaperone</keyword>
<comment type="similarity">
    <text evidence="3 10">Belongs to the FKBP-type PPIase family.</text>
</comment>
<evidence type="ECO:0000256" key="4">
    <source>
        <dbReference type="ARBA" id="ARBA00022490"/>
    </source>
</evidence>
<dbReference type="AlphaFoldDB" id="A0A8J7JYM0"/>
<evidence type="ECO:0000256" key="7">
    <source>
        <dbReference type="ARBA" id="ARBA00023235"/>
    </source>
</evidence>
<dbReference type="EC" id="5.2.1.8" evidence="10"/>
<keyword evidence="7 9" id="KW-0413">Isomerase</keyword>
<dbReference type="PANTHER" id="PTHR47861">
    <property type="entry name" value="FKBP-TYPE PEPTIDYL-PROLYL CIS-TRANS ISOMERASE SLYD"/>
    <property type="match status" value="1"/>
</dbReference>
<dbReference type="RefSeq" id="WP_193953306.1">
    <property type="nucleotide sequence ID" value="NZ_JADEYS010000009.1"/>
</dbReference>
<dbReference type="PANTHER" id="PTHR47861:SF3">
    <property type="entry name" value="FKBP-TYPE PEPTIDYL-PROLYL CIS-TRANS ISOMERASE SLYD"/>
    <property type="match status" value="1"/>
</dbReference>
<dbReference type="InterPro" id="IPR001179">
    <property type="entry name" value="PPIase_FKBP_dom"/>
</dbReference>
<feature type="domain" description="PPIase FKBP-type" evidence="11">
    <location>
        <begin position="6"/>
        <end position="80"/>
    </location>
</feature>
<sequence length="160" mass="17656">MQITKDTVVTFHYVLSEVDGEQIESSYDVEPMAFLHGHQNIFPKIEEALTDKQVGDKLSVVLAPVDGYGERQEGNTQRVPMKHLLTKGRLKPGQSVKVNTEQGPRDATVVKVGLKNVDLDTNHPLAGKHLQFDIEVTEVRAAAQEELDHGHAHGVGGHQH</sequence>
<evidence type="ECO:0000256" key="8">
    <source>
        <dbReference type="ARBA" id="ARBA00037071"/>
    </source>
</evidence>
<protein>
    <recommendedName>
        <fullName evidence="10">Peptidyl-prolyl cis-trans isomerase</fullName>
        <ecNumber evidence="10">5.2.1.8</ecNumber>
    </recommendedName>
</protein>
<comment type="catalytic activity">
    <reaction evidence="1 9 10">
        <text>[protein]-peptidylproline (omega=180) = [protein]-peptidylproline (omega=0)</text>
        <dbReference type="Rhea" id="RHEA:16237"/>
        <dbReference type="Rhea" id="RHEA-COMP:10747"/>
        <dbReference type="Rhea" id="RHEA-COMP:10748"/>
        <dbReference type="ChEBI" id="CHEBI:83833"/>
        <dbReference type="ChEBI" id="CHEBI:83834"/>
        <dbReference type="EC" id="5.2.1.8"/>
    </reaction>
</comment>
<evidence type="ECO:0000256" key="9">
    <source>
        <dbReference type="PROSITE-ProRule" id="PRU00277"/>
    </source>
</evidence>
<dbReference type="GO" id="GO:0003755">
    <property type="term" value="F:peptidyl-prolyl cis-trans isomerase activity"/>
    <property type="evidence" value="ECO:0007669"/>
    <property type="project" value="UniProtKB-UniRule"/>
</dbReference>
<organism evidence="12 13">
    <name type="scientific">Pontibacterium sinense</name>
    <dbReference type="NCBI Taxonomy" id="2781979"/>
    <lineage>
        <taxon>Bacteria</taxon>
        <taxon>Pseudomonadati</taxon>
        <taxon>Pseudomonadota</taxon>
        <taxon>Gammaproteobacteria</taxon>
        <taxon>Oceanospirillales</taxon>
        <taxon>Oceanospirillaceae</taxon>
        <taxon>Pontibacterium</taxon>
    </lineage>
</organism>
<evidence type="ECO:0000256" key="5">
    <source>
        <dbReference type="ARBA" id="ARBA00023110"/>
    </source>
</evidence>
<accession>A0A8J7JYM0</accession>
<dbReference type="EMBL" id="JADEYS010000009">
    <property type="protein sequence ID" value="MBE9397758.1"/>
    <property type="molecule type" value="Genomic_DNA"/>
</dbReference>
<evidence type="ECO:0000256" key="6">
    <source>
        <dbReference type="ARBA" id="ARBA00023186"/>
    </source>
</evidence>
<dbReference type="GO" id="GO:0005737">
    <property type="term" value="C:cytoplasm"/>
    <property type="evidence" value="ECO:0007669"/>
    <property type="project" value="UniProtKB-SubCell"/>
</dbReference>
<dbReference type="Proteomes" id="UP000640333">
    <property type="component" value="Unassembled WGS sequence"/>
</dbReference>
<evidence type="ECO:0000256" key="10">
    <source>
        <dbReference type="RuleBase" id="RU003915"/>
    </source>
</evidence>
<comment type="caution">
    <text evidence="12">The sequence shown here is derived from an EMBL/GenBank/DDBJ whole genome shotgun (WGS) entry which is preliminary data.</text>
</comment>
<dbReference type="Pfam" id="PF00254">
    <property type="entry name" value="FKBP_C"/>
    <property type="match status" value="1"/>
</dbReference>
<dbReference type="Gene3D" id="3.10.50.40">
    <property type="match status" value="1"/>
</dbReference>
<gene>
    <name evidence="12" type="ORF">IOQ59_10855</name>
</gene>
<evidence type="ECO:0000259" key="11">
    <source>
        <dbReference type="PROSITE" id="PS50059"/>
    </source>
</evidence>
<evidence type="ECO:0000256" key="1">
    <source>
        <dbReference type="ARBA" id="ARBA00000971"/>
    </source>
</evidence>
<comment type="function">
    <text evidence="8">Also involved in hydrogenase metallocenter assembly, probably by participating in the nickel insertion step. This function in hydrogenase biosynthesis requires chaperone activity and the presence of the metal-binding domain, but not PPIase activity.</text>
</comment>
<reference evidence="12" key="1">
    <citation type="submission" date="2020-10" db="EMBL/GenBank/DDBJ databases">
        <title>Bacterium isolated from coastal waters sediment.</title>
        <authorList>
            <person name="Chen R.-J."/>
            <person name="Lu D.-C."/>
            <person name="Zhu K.-L."/>
            <person name="Du Z.-J."/>
        </authorList>
    </citation>
    <scope>NUCLEOTIDE SEQUENCE</scope>
    <source>
        <strain evidence="12">N1Y112</strain>
    </source>
</reference>
<comment type="subcellular location">
    <subcellularLocation>
        <location evidence="2">Cytoplasm</location>
    </subcellularLocation>
</comment>
<evidence type="ECO:0000256" key="2">
    <source>
        <dbReference type="ARBA" id="ARBA00004496"/>
    </source>
</evidence>
<name>A0A8J7JYM0_9GAMM</name>
<dbReference type="InterPro" id="IPR046357">
    <property type="entry name" value="PPIase_dom_sf"/>
</dbReference>
<dbReference type="PROSITE" id="PS50059">
    <property type="entry name" value="FKBP_PPIASE"/>
    <property type="match status" value="1"/>
</dbReference>
<keyword evidence="4" id="KW-0963">Cytoplasm</keyword>
<keyword evidence="5 9" id="KW-0697">Rotamase</keyword>
<keyword evidence="13" id="KW-1185">Reference proteome</keyword>
<evidence type="ECO:0000313" key="12">
    <source>
        <dbReference type="EMBL" id="MBE9397758.1"/>
    </source>
</evidence>
<evidence type="ECO:0000313" key="13">
    <source>
        <dbReference type="Proteomes" id="UP000640333"/>
    </source>
</evidence>
<dbReference type="GO" id="GO:0042026">
    <property type="term" value="P:protein refolding"/>
    <property type="evidence" value="ECO:0007669"/>
    <property type="project" value="UniProtKB-ARBA"/>
</dbReference>
<dbReference type="SUPFAM" id="SSF54534">
    <property type="entry name" value="FKBP-like"/>
    <property type="match status" value="1"/>
</dbReference>